<evidence type="ECO:0000256" key="6">
    <source>
        <dbReference type="ARBA" id="ARBA00023136"/>
    </source>
</evidence>
<protein>
    <submittedName>
        <fullName evidence="9">FAS1 domain containing protein</fullName>
    </submittedName>
</protein>
<keyword evidence="4" id="KW-0336">GPI-anchor</keyword>
<evidence type="ECO:0000256" key="1">
    <source>
        <dbReference type="ARBA" id="ARBA00004609"/>
    </source>
</evidence>
<comment type="similarity">
    <text evidence="2">Belongs to the fasciclin-like AGP family.</text>
</comment>
<comment type="function">
    <text evidence="7">May be a cell surface adhesion protein.</text>
</comment>
<evidence type="ECO:0000256" key="5">
    <source>
        <dbReference type="ARBA" id="ARBA00022729"/>
    </source>
</evidence>
<dbReference type="OrthoDB" id="286301at2759"/>
<evidence type="ECO:0000313" key="9">
    <source>
        <dbReference type="EMBL" id="PON71853.1"/>
    </source>
</evidence>
<dbReference type="InterPro" id="IPR000782">
    <property type="entry name" value="FAS1_domain"/>
</dbReference>
<evidence type="ECO:0000256" key="3">
    <source>
        <dbReference type="ARBA" id="ARBA00022475"/>
    </source>
</evidence>
<comment type="caution">
    <text evidence="9">The sequence shown here is derived from an EMBL/GenBank/DDBJ whole genome shotgun (WGS) entry which is preliminary data.</text>
</comment>
<gene>
    <name evidence="9" type="ORF">PanWU01x14_070400</name>
</gene>
<dbReference type="InterPro" id="IPR036378">
    <property type="entry name" value="FAS1_dom_sf"/>
</dbReference>
<reference evidence="10" key="1">
    <citation type="submission" date="2016-06" db="EMBL/GenBank/DDBJ databases">
        <title>Parallel loss of symbiosis genes in relatives of nitrogen-fixing non-legume Parasponia.</title>
        <authorList>
            <person name="Van Velzen R."/>
            <person name="Holmer R."/>
            <person name="Bu F."/>
            <person name="Rutten L."/>
            <person name="Van Zeijl A."/>
            <person name="Liu W."/>
            <person name="Santuari L."/>
            <person name="Cao Q."/>
            <person name="Sharma T."/>
            <person name="Shen D."/>
            <person name="Roswanjaya Y."/>
            <person name="Wardhani T."/>
            <person name="Kalhor M.S."/>
            <person name="Jansen J."/>
            <person name="Van den Hoogen J."/>
            <person name="Gungor B."/>
            <person name="Hartog M."/>
            <person name="Hontelez J."/>
            <person name="Verver J."/>
            <person name="Yang W.-C."/>
            <person name="Schijlen E."/>
            <person name="Repin R."/>
            <person name="Schilthuizen M."/>
            <person name="Schranz E."/>
            <person name="Heidstra R."/>
            <person name="Miyata K."/>
            <person name="Fedorova E."/>
            <person name="Kohlen W."/>
            <person name="Bisseling T."/>
            <person name="Smit S."/>
            <person name="Geurts R."/>
        </authorList>
    </citation>
    <scope>NUCLEOTIDE SEQUENCE [LARGE SCALE GENOMIC DNA]</scope>
    <source>
        <strain evidence="10">cv. WU1-14</strain>
    </source>
</reference>
<dbReference type="PANTHER" id="PTHR32077">
    <property type="entry name" value="FASCICLIN-LIKE ARABINOGALACTAN PROTEIN"/>
    <property type="match status" value="1"/>
</dbReference>
<keyword evidence="4" id="KW-0325">Glycoprotein</keyword>
<evidence type="ECO:0000313" key="10">
    <source>
        <dbReference type="Proteomes" id="UP000237105"/>
    </source>
</evidence>
<comment type="subcellular location">
    <subcellularLocation>
        <location evidence="1">Cell membrane</location>
        <topology evidence="1">Lipid-anchor</topology>
        <topology evidence="1">GPI-anchor</topology>
    </subcellularLocation>
</comment>
<dbReference type="EMBL" id="JXTB01000042">
    <property type="protein sequence ID" value="PON71853.1"/>
    <property type="molecule type" value="Genomic_DNA"/>
</dbReference>
<sequence>MQPAVEPPSKVPLVQAPQHRARAAPTNAGGFSVFIRIHKSTSVSIQIKNQLNVSNSLTIFALINGAFSALNLGTLNSLSTKEKDQLVQYHILLFFVLLQNFQTLSNPIRMQAMLEI</sequence>
<dbReference type="SUPFAM" id="SSF82153">
    <property type="entry name" value="FAS1 domain"/>
    <property type="match status" value="1"/>
</dbReference>
<dbReference type="PROSITE" id="PS50213">
    <property type="entry name" value="FAS1"/>
    <property type="match status" value="1"/>
</dbReference>
<dbReference type="GO" id="GO:0009834">
    <property type="term" value="P:plant-type secondary cell wall biogenesis"/>
    <property type="evidence" value="ECO:0007669"/>
    <property type="project" value="TreeGrafter"/>
</dbReference>
<proteinExistence type="inferred from homology"/>
<feature type="domain" description="FAS1" evidence="8">
    <location>
        <begin position="18"/>
        <end position="116"/>
    </location>
</feature>
<keyword evidence="6" id="KW-0472">Membrane</keyword>
<dbReference type="InterPro" id="IPR045003">
    <property type="entry name" value="FLA_A"/>
</dbReference>
<keyword evidence="10" id="KW-1185">Reference proteome</keyword>
<keyword evidence="3" id="KW-1003">Cell membrane</keyword>
<accession>A0A2P5DF16</accession>
<evidence type="ECO:0000256" key="7">
    <source>
        <dbReference type="ARBA" id="ARBA00024686"/>
    </source>
</evidence>
<name>A0A2P5DF16_PARAD</name>
<dbReference type="GO" id="GO:0098552">
    <property type="term" value="C:side of membrane"/>
    <property type="evidence" value="ECO:0007669"/>
    <property type="project" value="UniProtKB-KW"/>
</dbReference>
<dbReference type="AlphaFoldDB" id="A0A2P5DF16"/>
<evidence type="ECO:0000256" key="4">
    <source>
        <dbReference type="ARBA" id="ARBA00022622"/>
    </source>
</evidence>
<dbReference type="STRING" id="3476.A0A2P5DF16"/>
<keyword evidence="5" id="KW-0732">Signal</keyword>
<dbReference type="Proteomes" id="UP000237105">
    <property type="component" value="Unassembled WGS sequence"/>
</dbReference>
<dbReference type="Gene3D" id="2.30.180.10">
    <property type="entry name" value="FAS1 domain"/>
    <property type="match status" value="1"/>
</dbReference>
<evidence type="ECO:0000256" key="2">
    <source>
        <dbReference type="ARBA" id="ARBA00007843"/>
    </source>
</evidence>
<dbReference type="PANTHER" id="PTHR32077:SF65">
    <property type="entry name" value="FASCICLIN-LIKE ARABINOGALACTAN PROTEIN 11"/>
    <property type="match status" value="1"/>
</dbReference>
<dbReference type="Pfam" id="PF02469">
    <property type="entry name" value="Fasciclin"/>
    <property type="match status" value="1"/>
</dbReference>
<keyword evidence="4" id="KW-0449">Lipoprotein</keyword>
<organism evidence="9 10">
    <name type="scientific">Parasponia andersonii</name>
    <name type="common">Sponia andersonii</name>
    <dbReference type="NCBI Taxonomy" id="3476"/>
    <lineage>
        <taxon>Eukaryota</taxon>
        <taxon>Viridiplantae</taxon>
        <taxon>Streptophyta</taxon>
        <taxon>Embryophyta</taxon>
        <taxon>Tracheophyta</taxon>
        <taxon>Spermatophyta</taxon>
        <taxon>Magnoliopsida</taxon>
        <taxon>eudicotyledons</taxon>
        <taxon>Gunneridae</taxon>
        <taxon>Pentapetalae</taxon>
        <taxon>rosids</taxon>
        <taxon>fabids</taxon>
        <taxon>Rosales</taxon>
        <taxon>Cannabaceae</taxon>
        <taxon>Parasponia</taxon>
    </lineage>
</organism>
<dbReference type="GO" id="GO:0005886">
    <property type="term" value="C:plasma membrane"/>
    <property type="evidence" value="ECO:0007669"/>
    <property type="project" value="UniProtKB-SubCell"/>
</dbReference>
<evidence type="ECO:0000259" key="8">
    <source>
        <dbReference type="PROSITE" id="PS50213"/>
    </source>
</evidence>